<reference evidence="11 13" key="3">
    <citation type="journal article" date="2016" name="Proc. Natl. Acad. Sci. U.S.A.">
        <title>Comparative genomics of biotechnologically important yeasts.</title>
        <authorList>
            <person name="Riley R."/>
            <person name="Haridas S."/>
            <person name="Wolfe K.H."/>
            <person name="Lopes M.R."/>
            <person name="Hittinger C.T."/>
            <person name="Goeker M."/>
            <person name="Salamov A.A."/>
            <person name="Wisecaver J.H."/>
            <person name="Long T.M."/>
            <person name="Calvey C.H."/>
            <person name="Aerts A.L."/>
            <person name="Barry K.W."/>
            <person name="Choi C."/>
            <person name="Clum A."/>
            <person name="Coughlan A.Y."/>
            <person name="Deshpande S."/>
            <person name="Douglass A.P."/>
            <person name="Hanson S.J."/>
            <person name="Klenk H.-P."/>
            <person name="LaButti K.M."/>
            <person name="Lapidus A."/>
            <person name="Lindquist E.A."/>
            <person name="Lipzen A.M."/>
            <person name="Meier-Kolthoff J.P."/>
            <person name="Ohm R.A."/>
            <person name="Otillar R.P."/>
            <person name="Pangilinan J.L."/>
            <person name="Peng Y."/>
            <person name="Rokas A."/>
            <person name="Rosa C.A."/>
            <person name="Scheuner C."/>
            <person name="Sibirny A.A."/>
            <person name="Slot J.C."/>
            <person name="Stielow J.B."/>
            <person name="Sun H."/>
            <person name="Kurtzman C.P."/>
            <person name="Blackwell M."/>
            <person name="Grigoriev I.V."/>
            <person name="Jeffries T.W."/>
        </authorList>
    </citation>
    <scope>NUCLEOTIDE SEQUENCE [LARGE SCALE GENOMIC DNA]</scope>
    <source>
        <strain evidence="13">ATCC 18201 / CBS 1600 / BCRC 20928 / JCM 3617 / NBRC 0987 / NRRL Y-1542</strain>
        <strain evidence="11">NRRL Y-1542</strain>
    </source>
</reference>
<dbReference type="STRING" id="983966.A0A0H5C637"/>
<evidence type="ECO:0000259" key="9">
    <source>
        <dbReference type="PROSITE" id="PS50235"/>
    </source>
</evidence>
<dbReference type="OMA" id="MDIGDAY"/>
<dbReference type="InterPro" id="IPR028889">
    <property type="entry name" value="USP"/>
</dbReference>
<dbReference type="GO" id="GO:0016579">
    <property type="term" value="P:protein deubiquitination"/>
    <property type="evidence" value="ECO:0007669"/>
    <property type="project" value="InterPro"/>
</dbReference>
<feature type="compositionally biased region" description="Basic and acidic residues" evidence="8">
    <location>
        <begin position="1"/>
        <end position="16"/>
    </location>
</feature>
<dbReference type="PROSITE" id="PS00972">
    <property type="entry name" value="USP_1"/>
    <property type="match status" value="1"/>
</dbReference>
<feature type="domain" description="USP" evidence="9">
    <location>
        <begin position="667"/>
        <end position="1183"/>
    </location>
</feature>
<evidence type="ECO:0000256" key="8">
    <source>
        <dbReference type="SAM" id="MobiDB-lite"/>
    </source>
</evidence>
<feature type="region of interest" description="Disordered" evidence="8">
    <location>
        <begin position="808"/>
        <end position="828"/>
    </location>
</feature>
<keyword evidence="7" id="KW-0175">Coiled coil</keyword>
<reference evidence="12" key="2">
    <citation type="journal article" date="2015" name="J. Biotechnol.">
        <title>The structure of the Cyberlindnera jadinii genome and its relation to Candida utilis analyzed by the occurrence of single nucleotide polymorphisms.</title>
        <authorList>
            <person name="Rupp O."/>
            <person name="Brinkrolf K."/>
            <person name="Buerth C."/>
            <person name="Kunigo M."/>
            <person name="Schneider J."/>
            <person name="Jaenicke S."/>
            <person name="Goesmann A."/>
            <person name="Puehler A."/>
            <person name="Jaeger K.-E."/>
            <person name="Ernst J.F."/>
        </authorList>
    </citation>
    <scope>NUCLEOTIDE SEQUENCE [LARGE SCALE GENOMIC DNA]</scope>
    <source>
        <strain evidence="12">ATCC 18201 / CBS 1600 / BCRC 20928 / JCM 3617 / NBRC 0987 / NRRL Y-1542</strain>
    </source>
</reference>
<dbReference type="Gene3D" id="3.90.70.10">
    <property type="entry name" value="Cysteine proteinases"/>
    <property type="match status" value="1"/>
</dbReference>
<dbReference type="GO" id="GO:0061136">
    <property type="term" value="P:regulation of proteasomal protein catabolic process"/>
    <property type="evidence" value="ECO:0007669"/>
    <property type="project" value="TreeGrafter"/>
</dbReference>
<protein>
    <recommendedName>
        <fullName evidence="2">ubiquitinyl hydrolase 1</fullName>
        <ecNumber evidence="2">3.4.19.12</ecNumber>
    </recommendedName>
</protein>
<accession>A0A1E4S1V3</accession>
<dbReference type="Pfam" id="PF00443">
    <property type="entry name" value="UCH"/>
    <property type="match status" value="1"/>
</dbReference>
<keyword evidence="6" id="KW-0788">Thiol protease</keyword>
<dbReference type="InterPro" id="IPR018200">
    <property type="entry name" value="USP_CS"/>
</dbReference>
<dbReference type="Proteomes" id="UP000094389">
    <property type="component" value="Unassembled WGS sequence"/>
</dbReference>
<dbReference type="AlphaFoldDB" id="A0A0H5C637"/>
<dbReference type="EC" id="3.4.19.12" evidence="2"/>
<name>A0A0H5C637_CYBJN</name>
<evidence type="ECO:0000313" key="13">
    <source>
        <dbReference type="Proteomes" id="UP000094389"/>
    </source>
</evidence>
<keyword evidence="5" id="KW-0378">Hydrolase</keyword>
<dbReference type="GO" id="GO:0004843">
    <property type="term" value="F:cysteine-type deubiquitinase activity"/>
    <property type="evidence" value="ECO:0007669"/>
    <property type="project" value="UniProtKB-EC"/>
</dbReference>
<evidence type="ECO:0000256" key="4">
    <source>
        <dbReference type="ARBA" id="ARBA00022786"/>
    </source>
</evidence>
<evidence type="ECO:0000256" key="2">
    <source>
        <dbReference type="ARBA" id="ARBA00012759"/>
    </source>
</evidence>
<dbReference type="RefSeq" id="XP_020070525.1">
    <property type="nucleotide sequence ID" value="XM_020217964.1"/>
</dbReference>
<reference evidence="10" key="1">
    <citation type="submission" date="2014-12" db="EMBL/GenBank/DDBJ databases">
        <authorList>
            <person name="Jaenicke S."/>
        </authorList>
    </citation>
    <scope>NUCLEOTIDE SEQUENCE [LARGE SCALE GENOMIC DNA]</scope>
    <source>
        <strain evidence="10">CBS1600</strain>
    </source>
</reference>
<dbReference type="CDD" id="cd02666">
    <property type="entry name" value="Peptidase_C19J"/>
    <property type="match status" value="1"/>
</dbReference>
<dbReference type="Proteomes" id="UP000038830">
    <property type="component" value="Unassembled WGS sequence"/>
</dbReference>
<evidence type="ECO:0000313" key="12">
    <source>
        <dbReference type="Proteomes" id="UP000038830"/>
    </source>
</evidence>
<dbReference type="SUPFAM" id="SSF54001">
    <property type="entry name" value="Cysteine proteinases"/>
    <property type="match status" value="1"/>
</dbReference>
<evidence type="ECO:0000313" key="10">
    <source>
        <dbReference type="EMBL" id="CEP23620.1"/>
    </source>
</evidence>
<dbReference type="InterPro" id="IPR044635">
    <property type="entry name" value="UBP14-like"/>
</dbReference>
<evidence type="ECO:0000313" key="11">
    <source>
        <dbReference type="EMBL" id="ODV73486.1"/>
    </source>
</evidence>
<evidence type="ECO:0000256" key="1">
    <source>
        <dbReference type="ARBA" id="ARBA00000707"/>
    </source>
</evidence>
<dbReference type="GO" id="GO:0043161">
    <property type="term" value="P:proteasome-mediated ubiquitin-dependent protein catabolic process"/>
    <property type="evidence" value="ECO:0007669"/>
    <property type="project" value="InterPro"/>
</dbReference>
<evidence type="ECO:0000256" key="6">
    <source>
        <dbReference type="ARBA" id="ARBA00022807"/>
    </source>
</evidence>
<feature type="region of interest" description="Disordered" evidence="8">
    <location>
        <begin position="1"/>
        <end position="34"/>
    </location>
</feature>
<dbReference type="GeneID" id="30992360"/>
<dbReference type="PROSITE" id="PS50235">
    <property type="entry name" value="USP_3"/>
    <property type="match status" value="1"/>
</dbReference>
<keyword evidence="13" id="KW-1185">Reference proteome</keyword>
<dbReference type="EMBL" id="CDQK01000004">
    <property type="protein sequence ID" value="CEP23620.1"/>
    <property type="molecule type" value="Genomic_DNA"/>
</dbReference>
<dbReference type="InterPro" id="IPR001394">
    <property type="entry name" value="Peptidase_C19_UCH"/>
</dbReference>
<comment type="catalytic activity">
    <reaction evidence="1">
        <text>Thiol-dependent hydrolysis of ester, thioester, amide, peptide and isopeptide bonds formed by the C-terminal Gly of ubiquitin (a 76-residue protein attached to proteins as an intracellular targeting signal).</text>
        <dbReference type="EC" id="3.4.19.12"/>
    </reaction>
</comment>
<dbReference type="GO" id="GO:0070628">
    <property type="term" value="F:proteasome binding"/>
    <property type="evidence" value="ECO:0007669"/>
    <property type="project" value="TreeGrafter"/>
</dbReference>
<evidence type="ECO:0000256" key="3">
    <source>
        <dbReference type="ARBA" id="ARBA00022670"/>
    </source>
</evidence>
<dbReference type="PANTHER" id="PTHR43982">
    <property type="entry name" value="UBIQUITIN CARBOXYL-TERMINAL HYDROLASE"/>
    <property type="match status" value="1"/>
</dbReference>
<dbReference type="PANTHER" id="PTHR43982:SF6">
    <property type="entry name" value="UBIQUITIN CARBOXYL-TERMINAL HYDROLASE 2-RELATED"/>
    <property type="match status" value="1"/>
</dbReference>
<accession>A0A0H5C637</accession>
<dbReference type="InterPro" id="IPR025305">
    <property type="entry name" value="UCH_repeat_domain"/>
</dbReference>
<organism evidence="10 12">
    <name type="scientific">Cyberlindnera jadinii (strain ATCC 18201 / CBS 1600 / BCRC 20928 / JCM 3617 / NBRC 0987 / NRRL Y-1542)</name>
    <name type="common">Torula yeast</name>
    <name type="synonym">Candida utilis</name>
    <dbReference type="NCBI Taxonomy" id="983966"/>
    <lineage>
        <taxon>Eukaryota</taxon>
        <taxon>Fungi</taxon>
        <taxon>Dikarya</taxon>
        <taxon>Ascomycota</taxon>
        <taxon>Saccharomycotina</taxon>
        <taxon>Saccharomycetes</taxon>
        <taxon>Phaffomycetales</taxon>
        <taxon>Phaffomycetaceae</taxon>
        <taxon>Cyberlindnera</taxon>
    </lineage>
</organism>
<dbReference type="InterPro" id="IPR038765">
    <property type="entry name" value="Papain-like_cys_pep_sf"/>
</dbReference>
<feature type="coiled-coil region" evidence="7">
    <location>
        <begin position="1023"/>
        <end position="1050"/>
    </location>
</feature>
<dbReference type="OrthoDB" id="2420415at2759"/>
<keyword evidence="3" id="KW-0645">Protease</keyword>
<keyword evidence="4" id="KW-0833">Ubl conjugation pathway</keyword>
<dbReference type="Pfam" id="PF13446">
    <property type="entry name" value="RPT"/>
    <property type="match status" value="3"/>
</dbReference>
<proteinExistence type="predicted"/>
<dbReference type="EMBL" id="KV453930">
    <property type="protein sequence ID" value="ODV73486.1"/>
    <property type="molecule type" value="Genomic_DNA"/>
</dbReference>
<evidence type="ECO:0000256" key="7">
    <source>
        <dbReference type="SAM" id="Coils"/>
    </source>
</evidence>
<sequence length="1199" mass="137756">MHMEPQDLAVVEKSDEAPQALGSRPEGTVAADDDLNTGDEAVATVQSRELYPQLNGVFKTINRLLDDVVMDLEFLNDETNPRGILQAHPLEYSEQLSQIKYNKYEVRFLNETTPLASPVEYRKSLSNGEDMVTIIRALLYTNSEPSLSRTRVYHLRIVVKTRHDEKPVSKNEFHLAQLSPEDEIDMIESALVKETDQQVVRDSLPKLLDSASYVCALTKKAVRFEISAPEFDHEDLHEFEIGPINVRHRKAFDKYPDVSENPPSPAQCLHTLFKALRVPLLSEPTDDIKSIPAENKSLNISINPSILLKKMHFELNHNEYFPPNISNRDDRKSNIIREAFIRQITEIILLGTKAYSQGAANPFAHHRFSKNFDLVFHALQDNASTLHHKEVLKDKFFIDLSAFPFYSDDLLITCYKKTLECDQQNAMVYYDSLKEIQQRKATLKLSHFVRELHLSGVIGYSDLENAYKHLNIDPVQAPHIDDELLLTMYKNETSMNPSDSTLRESMMLIARQRGSSKLEHYLKYEPLPLEKAYEVLDIDHSVDDDIVATAVLIKKGDSPEEEELLNRAFLTIAVNRKSFLLLNEAERDFPDLNEQMDFKEACEYLGADENADEIQCINIFQLGQREIKTARYALRVIGQKWNSGLTDSFLKTGLIDQNSLPPSEWPVGLDNIGNTCYLNSLLQYYFSIKPLRDTILSFDEVFEEDSDIYKLRRIGGRLVDDNEIERSFQFIYQLRDLFYELIHTKNRCIQPTRELAFLAFLPSYLKVEFEKDGEVNDNNVVIIDENTSKDLIDLTNSSDDIVMVDAEPQQKSDELAQPPDLANVPDEDQDKSVINDTITGADTACHKTGGSSLKAARISDSEIENAYEIGRQQDVTECIGNVLSQIEAAMKPDALDETDNEQIDFVKKLFYGNTVAHLVNPSDTAIRRETTDKFSNLYANVMDHPRHLYEAIDNAFASEEVSTGGETLTRTERITHLPTILQIQIQRVYYDKQLCRPYKDISPLPFPETLYMDRYLDTDDPEIIKKRAEVVEWKSELAALKRRKDKLLKKNTYGLTYKDALKSLLQWTDDEDLCKKETRVSIQAIIDKIDVELSSIYTKTQELQKKIDTQFDNYQKYGYSIFAIFIHRGEASYGHYWIYIKDRKKNVYRKYNDDQVTEVAISDVLNFNEGNTATPYFLAYVKNTEEETIVDPLHRIVDE</sequence>
<gene>
    <name evidence="10" type="primary">UBP2</name>
    <name evidence="10" type="ORF">BN1211_4255</name>
    <name evidence="11" type="ORF">CYBJADRAFT_84337</name>
</gene>
<evidence type="ECO:0000256" key="5">
    <source>
        <dbReference type="ARBA" id="ARBA00022801"/>
    </source>
</evidence>